<sequence length="352" mass="37041">MAMPILISILSFGLLGLASPFAPLEVRQATSFVPRPACTNSGGAFSRGYNCLNSLGAATASAYCSSRFITTSTASTPTFTITDITVTSKVNITGTSTSTLTSFNSTITNTVNALLPGLHAKQSRSYYGQHANEAQATGCVNHHDPGLLRRICVPDGSDYLPSLLWCHFRKRETVYPSTNTYSSTTTITSTSIVVPTTTVTAVASVNSTSTTTVTTAYPLPTSNFILLYPSGLDTLYGRARNLSGGVAIALEQFSADDFNFDASTHLHDVDEADEIASEPPPGLLDILFLMNTTSSTQSTPVCYVCGDVQTVGCDFPEASGNVTNPGQDVWANCGGYLSLGLFYSLSAGSGTT</sequence>
<feature type="signal peptide" evidence="1">
    <location>
        <begin position="1"/>
        <end position="18"/>
    </location>
</feature>
<comment type="caution">
    <text evidence="2">The sequence shown here is derived from an EMBL/GenBank/DDBJ whole genome shotgun (WGS) entry which is preliminary data.</text>
</comment>
<name>A0A4U0XDN0_9PEZI</name>
<gene>
    <name evidence="2" type="ORF">B0A55_03750</name>
</gene>
<dbReference type="Proteomes" id="UP000309340">
    <property type="component" value="Unassembled WGS sequence"/>
</dbReference>
<evidence type="ECO:0000313" key="3">
    <source>
        <dbReference type="Proteomes" id="UP000309340"/>
    </source>
</evidence>
<dbReference type="AlphaFoldDB" id="A0A4U0XDN0"/>
<protein>
    <submittedName>
        <fullName evidence="2">Uncharacterized protein</fullName>
    </submittedName>
</protein>
<proteinExistence type="predicted"/>
<feature type="chain" id="PRO_5020292567" evidence="1">
    <location>
        <begin position="19"/>
        <end position="352"/>
    </location>
</feature>
<accession>A0A4U0XDN0</accession>
<dbReference type="EMBL" id="NAJQ01000209">
    <property type="protein sequence ID" value="TKA74910.1"/>
    <property type="molecule type" value="Genomic_DNA"/>
</dbReference>
<organism evidence="2 3">
    <name type="scientific">Friedmanniomyces simplex</name>
    <dbReference type="NCBI Taxonomy" id="329884"/>
    <lineage>
        <taxon>Eukaryota</taxon>
        <taxon>Fungi</taxon>
        <taxon>Dikarya</taxon>
        <taxon>Ascomycota</taxon>
        <taxon>Pezizomycotina</taxon>
        <taxon>Dothideomycetes</taxon>
        <taxon>Dothideomycetidae</taxon>
        <taxon>Mycosphaerellales</taxon>
        <taxon>Teratosphaeriaceae</taxon>
        <taxon>Friedmanniomyces</taxon>
    </lineage>
</organism>
<keyword evidence="3" id="KW-1185">Reference proteome</keyword>
<keyword evidence="1" id="KW-0732">Signal</keyword>
<evidence type="ECO:0000256" key="1">
    <source>
        <dbReference type="SAM" id="SignalP"/>
    </source>
</evidence>
<reference evidence="2 3" key="1">
    <citation type="submission" date="2017-03" db="EMBL/GenBank/DDBJ databases">
        <title>Genomes of endolithic fungi from Antarctica.</title>
        <authorList>
            <person name="Coleine C."/>
            <person name="Masonjones S."/>
            <person name="Stajich J.E."/>
        </authorList>
    </citation>
    <scope>NUCLEOTIDE SEQUENCE [LARGE SCALE GENOMIC DNA]</scope>
    <source>
        <strain evidence="2 3">CCFEE 5184</strain>
    </source>
</reference>
<evidence type="ECO:0000313" key="2">
    <source>
        <dbReference type="EMBL" id="TKA74910.1"/>
    </source>
</evidence>